<evidence type="ECO:0000313" key="1">
    <source>
        <dbReference type="EMBL" id="AHV97545.1"/>
    </source>
</evidence>
<dbReference type="AlphaFoldDB" id="X4ZLI2"/>
<dbReference type="Proteomes" id="UP000019772">
    <property type="component" value="Chromosome"/>
</dbReference>
<name>X4ZLI2_9BACL</name>
<keyword evidence="2" id="KW-1185">Reference proteome</keyword>
<proteinExistence type="predicted"/>
<evidence type="ECO:0000313" key="2">
    <source>
        <dbReference type="Proteomes" id="UP000019772"/>
    </source>
</evidence>
<dbReference type="EMBL" id="CP004078">
    <property type="protein sequence ID" value="AHV97545.1"/>
    <property type="molecule type" value="Genomic_DNA"/>
</dbReference>
<organism evidence="1 2">
    <name type="scientific">Paenibacillus sabinae T27</name>
    <dbReference type="NCBI Taxonomy" id="1268072"/>
    <lineage>
        <taxon>Bacteria</taxon>
        <taxon>Bacillati</taxon>
        <taxon>Bacillota</taxon>
        <taxon>Bacilli</taxon>
        <taxon>Bacillales</taxon>
        <taxon>Paenibacillaceae</taxon>
        <taxon>Paenibacillus</taxon>
    </lineage>
</organism>
<dbReference type="KEGG" id="psab:PSAB_13135"/>
<protein>
    <submittedName>
        <fullName evidence="1">Uncharacterized protein</fullName>
    </submittedName>
</protein>
<sequence length="75" mass="8469">MDFAQEEGKDAIVQLLKLADRLKGDRRGNACTLAGIESGWEELDEKRCIKAGIFEYRNLARPLFLFRACTVHGGR</sequence>
<dbReference type="HOGENOM" id="CLU_2667689_0_0_9"/>
<accession>X4ZLI2</accession>
<reference evidence="1 2" key="1">
    <citation type="journal article" date="2014" name="PLoS Genet.">
        <title>Comparative Genomic Analysis of N2-Fixing and Non-N2-Fixing Paenibacillus spp.: Organization, Evolution and Expression of the Nitrogen Fixation Genes.</title>
        <authorList>
            <person name="Xie J.B."/>
            <person name="Du Z."/>
            <person name="Bai L."/>
            <person name="Tian C."/>
            <person name="Zhang Y."/>
            <person name="Xie J.Y."/>
            <person name="Wang T."/>
            <person name="Liu X."/>
            <person name="Chen X."/>
            <person name="Cheng Q."/>
            <person name="Chen S."/>
            <person name="Li J."/>
        </authorList>
    </citation>
    <scope>NUCLEOTIDE SEQUENCE [LARGE SCALE GENOMIC DNA]</scope>
    <source>
        <strain evidence="1 2">T27</strain>
    </source>
</reference>
<gene>
    <name evidence="1" type="ORF">PSAB_13135</name>
</gene>